<evidence type="ECO:0000313" key="10">
    <source>
        <dbReference type="Proteomes" id="UP000264071"/>
    </source>
</evidence>
<dbReference type="InterPro" id="IPR002676">
    <property type="entry name" value="RimM_N"/>
</dbReference>
<keyword evidence="3 5" id="KW-0698">rRNA processing</keyword>
<dbReference type="InterPro" id="IPR011961">
    <property type="entry name" value="RimM"/>
</dbReference>
<keyword evidence="1 5" id="KW-0963">Cytoplasm</keyword>
<comment type="subcellular location">
    <subcellularLocation>
        <location evidence="5">Cytoplasm</location>
    </subcellularLocation>
</comment>
<dbReference type="SUPFAM" id="SSF50447">
    <property type="entry name" value="Translation proteins"/>
    <property type="match status" value="1"/>
</dbReference>
<dbReference type="GO" id="GO:0043022">
    <property type="term" value="F:ribosome binding"/>
    <property type="evidence" value="ECO:0007669"/>
    <property type="project" value="InterPro"/>
</dbReference>
<dbReference type="NCBIfam" id="TIGR02273">
    <property type="entry name" value="16S_RimM"/>
    <property type="match status" value="1"/>
</dbReference>
<dbReference type="InterPro" id="IPR011033">
    <property type="entry name" value="PRC_barrel-like_sf"/>
</dbReference>
<evidence type="ECO:0000256" key="6">
    <source>
        <dbReference type="SAM" id="MobiDB-lite"/>
    </source>
</evidence>
<protein>
    <recommendedName>
        <fullName evidence="5">Ribosome maturation factor RimM</fullName>
    </recommendedName>
</protein>
<comment type="caution">
    <text evidence="9">The sequence shown here is derived from an EMBL/GenBank/DDBJ whole genome shotgun (WGS) entry which is preliminary data.</text>
</comment>
<name>A0A3D4V5D2_9BACT</name>
<feature type="compositionally biased region" description="Low complexity" evidence="6">
    <location>
        <begin position="1"/>
        <end position="27"/>
    </location>
</feature>
<feature type="region of interest" description="Disordered" evidence="6">
    <location>
        <begin position="1"/>
        <end position="32"/>
    </location>
</feature>
<feature type="domain" description="Ribosome maturation factor RimM PRC barrel" evidence="8">
    <location>
        <begin position="149"/>
        <end position="210"/>
    </location>
</feature>
<evidence type="ECO:0000256" key="3">
    <source>
        <dbReference type="ARBA" id="ARBA00022552"/>
    </source>
</evidence>
<proteinExistence type="inferred from homology"/>
<evidence type="ECO:0000259" key="7">
    <source>
        <dbReference type="Pfam" id="PF01782"/>
    </source>
</evidence>
<dbReference type="Pfam" id="PF01782">
    <property type="entry name" value="RimM"/>
    <property type="match status" value="1"/>
</dbReference>
<dbReference type="HAMAP" id="MF_00014">
    <property type="entry name" value="Ribosome_mat_RimM"/>
    <property type="match status" value="1"/>
</dbReference>
<dbReference type="AlphaFoldDB" id="A0A3D4V5D2"/>
<comment type="domain">
    <text evidence="5">The PRC barrel domain binds ribosomal protein uS19.</text>
</comment>
<evidence type="ECO:0000256" key="2">
    <source>
        <dbReference type="ARBA" id="ARBA00022517"/>
    </source>
</evidence>
<evidence type="ECO:0000259" key="8">
    <source>
        <dbReference type="Pfam" id="PF24986"/>
    </source>
</evidence>
<keyword evidence="4 5" id="KW-0143">Chaperone</keyword>
<dbReference type="PANTHER" id="PTHR33692:SF1">
    <property type="entry name" value="RIBOSOME MATURATION FACTOR RIMM"/>
    <property type="match status" value="1"/>
</dbReference>
<evidence type="ECO:0000256" key="1">
    <source>
        <dbReference type="ARBA" id="ARBA00022490"/>
    </source>
</evidence>
<dbReference type="GO" id="GO:0005840">
    <property type="term" value="C:ribosome"/>
    <property type="evidence" value="ECO:0007669"/>
    <property type="project" value="InterPro"/>
</dbReference>
<dbReference type="InterPro" id="IPR036976">
    <property type="entry name" value="RimM_N_sf"/>
</dbReference>
<dbReference type="GO" id="GO:0042274">
    <property type="term" value="P:ribosomal small subunit biogenesis"/>
    <property type="evidence" value="ECO:0007669"/>
    <property type="project" value="UniProtKB-UniRule"/>
</dbReference>
<gene>
    <name evidence="5 9" type="primary">rimM</name>
    <name evidence="9" type="ORF">DGD08_02200</name>
</gene>
<accession>A0A3D4V5D2</accession>
<dbReference type="Gene3D" id="2.30.30.240">
    <property type="entry name" value="PRC-barrel domain"/>
    <property type="match status" value="1"/>
</dbReference>
<dbReference type="EMBL" id="DPIY01000002">
    <property type="protein sequence ID" value="HCT56004.1"/>
    <property type="molecule type" value="Genomic_DNA"/>
</dbReference>
<organism evidence="9 10">
    <name type="scientific">Gemmatimonas aurantiaca</name>
    <dbReference type="NCBI Taxonomy" id="173480"/>
    <lineage>
        <taxon>Bacteria</taxon>
        <taxon>Pseudomonadati</taxon>
        <taxon>Gemmatimonadota</taxon>
        <taxon>Gemmatimonadia</taxon>
        <taxon>Gemmatimonadales</taxon>
        <taxon>Gemmatimonadaceae</taxon>
        <taxon>Gemmatimonas</taxon>
    </lineage>
</organism>
<dbReference type="Gene3D" id="2.40.30.60">
    <property type="entry name" value="RimM"/>
    <property type="match status" value="1"/>
</dbReference>
<dbReference type="Proteomes" id="UP000264071">
    <property type="component" value="Unassembled WGS sequence"/>
</dbReference>
<keyword evidence="2 5" id="KW-0690">Ribosome biogenesis</keyword>
<dbReference type="GO" id="GO:0005737">
    <property type="term" value="C:cytoplasm"/>
    <property type="evidence" value="ECO:0007669"/>
    <property type="project" value="UniProtKB-SubCell"/>
</dbReference>
<dbReference type="SUPFAM" id="SSF50346">
    <property type="entry name" value="PRC-barrel domain"/>
    <property type="match status" value="1"/>
</dbReference>
<evidence type="ECO:0000313" key="9">
    <source>
        <dbReference type="EMBL" id="HCT56004.1"/>
    </source>
</evidence>
<evidence type="ECO:0000256" key="5">
    <source>
        <dbReference type="HAMAP-Rule" id="MF_00014"/>
    </source>
</evidence>
<evidence type="ECO:0000256" key="4">
    <source>
        <dbReference type="ARBA" id="ARBA00023186"/>
    </source>
</evidence>
<dbReference type="InterPro" id="IPR056792">
    <property type="entry name" value="PRC_RimM"/>
</dbReference>
<dbReference type="Pfam" id="PF24986">
    <property type="entry name" value="PRC_RimM"/>
    <property type="match status" value="1"/>
</dbReference>
<comment type="subunit">
    <text evidence="5">Binds ribosomal protein uS19.</text>
</comment>
<dbReference type="PANTHER" id="PTHR33692">
    <property type="entry name" value="RIBOSOME MATURATION FACTOR RIMM"/>
    <property type="match status" value="1"/>
</dbReference>
<feature type="domain" description="RimM N-terminal" evidence="7">
    <location>
        <begin position="45"/>
        <end position="134"/>
    </location>
</feature>
<reference evidence="9 10" key="1">
    <citation type="journal article" date="2018" name="Nat. Biotechnol.">
        <title>A standardized bacterial taxonomy based on genome phylogeny substantially revises the tree of life.</title>
        <authorList>
            <person name="Parks D.H."/>
            <person name="Chuvochina M."/>
            <person name="Waite D.W."/>
            <person name="Rinke C."/>
            <person name="Skarshewski A."/>
            <person name="Chaumeil P.A."/>
            <person name="Hugenholtz P."/>
        </authorList>
    </citation>
    <scope>NUCLEOTIDE SEQUENCE [LARGE SCALE GENOMIC DNA]</scope>
    <source>
        <strain evidence="9">UBA8844</strain>
    </source>
</reference>
<dbReference type="GO" id="GO:0006364">
    <property type="term" value="P:rRNA processing"/>
    <property type="evidence" value="ECO:0007669"/>
    <property type="project" value="UniProtKB-UniRule"/>
</dbReference>
<comment type="similarity">
    <text evidence="5">Belongs to the RimM family.</text>
</comment>
<comment type="function">
    <text evidence="5">An accessory protein needed during the final step in the assembly of 30S ribosomal subunit, possibly for assembly of the head region. Essential for efficient processing of 16S rRNA. May be needed both before and after RbfA during the maturation of 16S rRNA. It has affinity for free ribosomal 30S subunits but not for 70S ribosomes.</text>
</comment>
<sequence length="216" mass="23657">MRSARSSVVPVSSRRVTKPVSRPSSRLRPSHCPRARPELAEYIVAGRVRRAHGVRGAWAVESLNDAPDVLFASGAVLFAGDREGNLLPGADGAPQPLHIEDGRPMNREWLVRVTEVTDRDVSDAWRGRYLLADAASLPEADEDEVYVGDLIGMRVEVDGQGLVGHVRDVYDAPQGFILEVETSTGRPLVPWHDEIVRSIDEETRTIVLAPLAGLLD</sequence>
<dbReference type="InterPro" id="IPR009000">
    <property type="entry name" value="Transl_B-barrel_sf"/>
</dbReference>